<feature type="compositionally biased region" description="Polar residues" evidence="1">
    <location>
        <begin position="217"/>
        <end position="229"/>
    </location>
</feature>
<accession>A0ABR2HKC1</accession>
<dbReference type="EMBL" id="JAPCWZ010000010">
    <property type="protein sequence ID" value="KAK8848607.1"/>
    <property type="molecule type" value="Genomic_DNA"/>
</dbReference>
<dbReference type="GO" id="GO:0016787">
    <property type="term" value="F:hydrolase activity"/>
    <property type="evidence" value="ECO:0007669"/>
    <property type="project" value="UniProtKB-KW"/>
</dbReference>
<gene>
    <name evidence="3" type="ORF">PGQ11_015087</name>
</gene>
<dbReference type="PROSITE" id="PS51388">
    <property type="entry name" value="GED"/>
    <property type="match status" value="1"/>
</dbReference>
<dbReference type="Proteomes" id="UP001390339">
    <property type="component" value="Unassembled WGS sequence"/>
</dbReference>
<evidence type="ECO:0000313" key="3">
    <source>
        <dbReference type="EMBL" id="KAK8848607.1"/>
    </source>
</evidence>
<organism evidence="3 4">
    <name type="scientific">Apiospora arundinis</name>
    <dbReference type="NCBI Taxonomy" id="335852"/>
    <lineage>
        <taxon>Eukaryota</taxon>
        <taxon>Fungi</taxon>
        <taxon>Dikarya</taxon>
        <taxon>Ascomycota</taxon>
        <taxon>Pezizomycotina</taxon>
        <taxon>Sordariomycetes</taxon>
        <taxon>Xylariomycetidae</taxon>
        <taxon>Amphisphaeriales</taxon>
        <taxon>Apiosporaceae</taxon>
        <taxon>Apiospora</taxon>
    </lineage>
</organism>
<reference evidence="3 4" key="1">
    <citation type="journal article" date="2024" name="IMA Fungus">
        <title>Apiospora arundinis, a panoply of carbohydrate-active enzymes and secondary metabolites.</title>
        <authorList>
            <person name="Sorensen T."/>
            <person name="Petersen C."/>
            <person name="Muurmann A.T."/>
            <person name="Christiansen J.V."/>
            <person name="Brundto M.L."/>
            <person name="Overgaard C.K."/>
            <person name="Boysen A.T."/>
            <person name="Wollenberg R.D."/>
            <person name="Larsen T.O."/>
            <person name="Sorensen J.L."/>
            <person name="Nielsen K.L."/>
            <person name="Sondergaard T.E."/>
        </authorList>
    </citation>
    <scope>NUCLEOTIDE SEQUENCE [LARGE SCALE GENOMIC DNA]</scope>
    <source>
        <strain evidence="3 4">AAU 773</strain>
    </source>
</reference>
<protein>
    <submittedName>
        <fullName evidence="3">P-loop containing nucleoside triphosphate hydrolase protein</fullName>
    </submittedName>
</protein>
<sequence>MDRILADAQEKANDVLKSQRSGRPITYNVDLLRTMHELEAKRNKAAFKTTLRNFFKLSPNKNTIKNGSFELGDLLNALVEDTMGMTAVERSMASNALDILEAYYKFAFQRFIDNVAIDVIEIVLASPLIDVLSPIIVYKMDPALIRCVAGESEDRQALRAKLTKQLEILKRVAEICKRFDTDAYTTSDTKENTPSGDGEHTPGDDDDPPVPEYYIWETTTLPATVSRSAEGTMGKGNTGK</sequence>
<evidence type="ECO:0000256" key="1">
    <source>
        <dbReference type="SAM" id="MobiDB-lite"/>
    </source>
</evidence>
<feature type="compositionally biased region" description="Polar residues" evidence="1">
    <location>
        <begin position="185"/>
        <end position="195"/>
    </location>
</feature>
<comment type="caution">
    <text evidence="3">The sequence shown here is derived from an EMBL/GenBank/DDBJ whole genome shotgun (WGS) entry which is preliminary data.</text>
</comment>
<feature type="domain" description="GED" evidence="2">
    <location>
        <begin position="93"/>
        <end position="184"/>
    </location>
</feature>
<evidence type="ECO:0000313" key="4">
    <source>
        <dbReference type="Proteomes" id="UP001390339"/>
    </source>
</evidence>
<name>A0ABR2HKC1_9PEZI</name>
<evidence type="ECO:0000259" key="2">
    <source>
        <dbReference type="PROSITE" id="PS51388"/>
    </source>
</evidence>
<proteinExistence type="predicted"/>
<feature type="region of interest" description="Disordered" evidence="1">
    <location>
        <begin position="185"/>
        <end position="240"/>
    </location>
</feature>
<keyword evidence="4" id="KW-1185">Reference proteome</keyword>
<dbReference type="InterPro" id="IPR020850">
    <property type="entry name" value="GED_dom"/>
</dbReference>
<keyword evidence="3" id="KW-0378">Hydrolase</keyword>